<evidence type="ECO:0000256" key="5">
    <source>
        <dbReference type="ARBA" id="ARBA00023157"/>
    </source>
</evidence>
<keyword evidence="4 7" id="KW-0482">Metalloprotease</keyword>
<reference evidence="10" key="2">
    <citation type="submission" date="2015-08" db="UniProtKB">
        <authorList>
            <consortium name="WormBaseParasite"/>
        </authorList>
    </citation>
    <scope>IDENTIFICATION</scope>
</reference>
<keyword evidence="9" id="KW-1185">Reference proteome</keyword>
<dbReference type="SUPFAM" id="SSF49854">
    <property type="entry name" value="Spermadhesin, CUB domain"/>
    <property type="match status" value="1"/>
</dbReference>
<dbReference type="Proteomes" id="UP000035680">
    <property type="component" value="Unassembled WGS sequence"/>
</dbReference>
<feature type="active site" evidence="6">
    <location>
        <position position="128"/>
    </location>
</feature>
<evidence type="ECO:0000256" key="7">
    <source>
        <dbReference type="RuleBase" id="RU361183"/>
    </source>
</evidence>
<dbReference type="GO" id="GO:0008270">
    <property type="term" value="F:zinc ion binding"/>
    <property type="evidence" value="ECO:0007669"/>
    <property type="project" value="InterPro"/>
</dbReference>
<dbReference type="InterPro" id="IPR035914">
    <property type="entry name" value="Sperma_CUB_dom_sf"/>
</dbReference>
<dbReference type="PRINTS" id="PR00480">
    <property type="entry name" value="ASTACIN"/>
</dbReference>
<accession>A0A0K0FTU4</accession>
<keyword evidence="2 7" id="KW-0479">Metal-binding</keyword>
<dbReference type="STRING" id="75913.A0A0K0FTU4"/>
<dbReference type="PANTHER" id="PTHR10127">
    <property type="entry name" value="DISCOIDIN, CUB, EGF, LAMININ , AND ZINC METALLOPROTEASE DOMAIN CONTAINING"/>
    <property type="match status" value="1"/>
</dbReference>
<comment type="caution">
    <text evidence="6">Lacks conserved residue(s) required for the propagation of feature annotation.</text>
</comment>
<proteinExistence type="predicted"/>
<feature type="signal peptide" evidence="7">
    <location>
        <begin position="1"/>
        <end position="16"/>
    </location>
</feature>
<dbReference type="PANTHER" id="PTHR10127:SF877">
    <property type="entry name" value="ZINC METALLOPROTEINASE NAS-34"/>
    <property type="match status" value="1"/>
</dbReference>
<evidence type="ECO:0000256" key="6">
    <source>
        <dbReference type="PROSITE-ProRule" id="PRU01211"/>
    </source>
</evidence>
<evidence type="ECO:0000256" key="1">
    <source>
        <dbReference type="ARBA" id="ARBA00022536"/>
    </source>
</evidence>
<dbReference type="Gene3D" id="3.40.390.10">
    <property type="entry name" value="Collagenase (Catalytic Domain)"/>
    <property type="match status" value="1"/>
</dbReference>
<feature type="domain" description="Peptidase M12A" evidence="8">
    <location>
        <begin position="36"/>
        <end position="232"/>
    </location>
</feature>
<keyword evidence="7" id="KW-0732">Signal</keyword>
<dbReference type="AlphaFoldDB" id="A0A0K0FTU4"/>
<name>A0A0K0FTU4_STRVS</name>
<dbReference type="InterPro" id="IPR001506">
    <property type="entry name" value="Peptidase_M12A"/>
</dbReference>
<dbReference type="InterPro" id="IPR006026">
    <property type="entry name" value="Peptidase_Metallo"/>
</dbReference>
<dbReference type="GO" id="GO:0006508">
    <property type="term" value="P:proteolysis"/>
    <property type="evidence" value="ECO:0007669"/>
    <property type="project" value="UniProtKB-KW"/>
</dbReference>
<comment type="cofactor">
    <cofactor evidence="7">
        <name>Zn(2+)</name>
        <dbReference type="ChEBI" id="CHEBI:29105"/>
    </cofactor>
    <text evidence="7">Binds 1 zinc ion per subunit.</text>
</comment>
<dbReference type="WBParaSite" id="SVE_1575600.1">
    <property type="protein sequence ID" value="SVE_1575600.1"/>
    <property type="gene ID" value="SVE_1575600"/>
</dbReference>
<evidence type="ECO:0000259" key="8">
    <source>
        <dbReference type="PROSITE" id="PS51864"/>
    </source>
</evidence>
<feature type="chain" id="PRO_5005120776" description="Metalloendopeptidase" evidence="7">
    <location>
        <begin position="17"/>
        <end position="385"/>
    </location>
</feature>
<dbReference type="EC" id="3.4.24.-" evidence="7"/>
<protein>
    <recommendedName>
        <fullName evidence="7">Metalloendopeptidase</fullName>
        <ecNumber evidence="7">3.4.24.-</ecNumber>
    </recommendedName>
</protein>
<dbReference type="InterPro" id="IPR000742">
    <property type="entry name" value="EGF"/>
</dbReference>
<organism evidence="9 10">
    <name type="scientific">Strongyloides venezuelensis</name>
    <name type="common">Threadworm</name>
    <dbReference type="NCBI Taxonomy" id="75913"/>
    <lineage>
        <taxon>Eukaryota</taxon>
        <taxon>Metazoa</taxon>
        <taxon>Ecdysozoa</taxon>
        <taxon>Nematoda</taxon>
        <taxon>Chromadorea</taxon>
        <taxon>Rhabditida</taxon>
        <taxon>Tylenchina</taxon>
        <taxon>Panagrolaimomorpha</taxon>
        <taxon>Strongyloidoidea</taxon>
        <taxon>Strongyloididae</taxon>
        <taxon>Strongyloides</taxon>
    </lineage>
</organism>
<dbReference type="PROSITE" id="PS00022">
    <property type="entry name" value="EGF_1"/>
    <property type="match status" value="1"/>
</dbReference>
<dbReference type="SMART" id="SM00235">
    <property type="entry name" value="ZnMc"/>
    <property type="match status" value="1"/>
</dbReference>
<keyword evidence="7" id="KW-0645">Protease</keyword>
<reference evidence="9" key="1">
    <citation type="submission" date="2014-07" db="EMBL/GenBank/DDBJ databases">
        <authorList>
            <person name="Martin A.A"/>
            <person name="De Silva N."/>
        </authorList>
    </citation>
    <scope>NUCLEOTIDE SEQUENCE</scope>
</reference>
<dbReference type="PROSITE" id="PS51864">
    <property type="entry name" value="ASTACIN"/>
    <property type="match status" value="1"/>
</dbReference>
<dbReference type="Gene3D" id="2.60.120.290">
    <property type="entry name" value="Spermadhesin, CUB domain"/>
    <property type="match status" value="1"/>
</dbReference>
<evidence type="ECO:0000256" key="4">
    <source>
        <dbReference type="ARBA" id="ARBA00023049"/>
    </source>
</evidence>
<keyword evidence="3 7" id="KW-0862">Zinc</keyword>
<dbReference type="Pfam" id="PF01400">
    <property type="entry name" value="Astacin"/>
    <property type="match status" value="1"/>
</dbReference>
<dbReference type="SUPFAM" id="SSF55486">
    <property type="entry name" value="Metalloproteases ('zincins'), catalytic domain"/>
    <property type="match status" value="1"/>
</dbReference>
<keyword evidence="1" id="KW-0245">EGF-like domain</keyword>
<evidence type="ECO:0000256" key="3">
    <source>
        <dbReference type="ARBA" id="ARBA00022833"/>
    </source>
</evidence>
<evidence type="ECO:0000256" key="2">
    <source>
        <dbReference type="ARBA" id="ARBA00022723"/>
    </source>
</evidence>
<sequence length="385" mass="45271">MLLITLLYLFFNFVNALEWSNLIQSNVTLNERDKRAVMRNKKLRWKSHIFPYYVSRDLDLKSTIIMVALMKIEKCTCLRFSRVFSKIRASLIYNAGPMYSTHLGKEGIFPQKISIPRGDMHFGKIARETLRALGFDYEHNRPDRDMHISIIKKNILARYLPLYDKKSSAVANTYGLSYDYRSVMHYGAKELCHYSLQCIKSKSKDPLVDLAMGKAIDLSFNDAKLVNLAYCISEILIRRARCLNYGFPLSLSYKKCFCLPYFGGKRCELLMTNFDYCTNPNVFYANKQLTKKTLKARRDCYYFIKAREGKQIMLYIEFTSFALNTPVCDENRHLEIRFKKDYSVTGKLVCPKALFYSFKSESNMIIIHSKYDIKYYMFKIFYHEI</sequence>
<evidence type="ECO:0000313" key="9">
    <source>
        <dbReference type="Proteomes" id="UP000035680"/>
    </source>
</evidence>
<keyword evidence="7" id="KW-0378">Hydrolase</keyword>
<keyword evidence="5" id="KW-1015">Disulfide bond</keyword>
<dbReference type="GO" id="GO:0004222">
    <property type="term" value="F:metalloendopeptidase activity"/>
    <property type="evidence" value="ECO:0007669"/>
    <property type="project" value="UniProtKB-UniRule"/>
</dbReference>
<evidence type="ECO:0000313" key="10">
    <source>
        <dbReference type="WBParaSite" id="SVE_1575600.1"/>
    </source>
</evidence>
<dbReference type="InterPro" id="IPR024079">
    <property type="entry name" value="MetalloPept_cat_dom_sf"/>
</dbReference>